<organism evidence="2">
    <name type="scientific">Tanacetum cinerariifolium</name>
    <name type="common">Dalmatian daisy</name>
    <name type="synonym">Chrysanthemum cinerariifolium</name>
    <dbReference type="NCBI Taxonomy" id="118510"/>
    <lineage>
        <taxon>Eukaryota</taxon>
        <taxon>Viridiplantae</taxon>
        <taxon>Streptophyta</taxon>
        <taxon>Embryophyta</taxon>
        <taxon>Tracheophyta</taxon>
        <taxon>Spermatophyta</taxon>
        <taxon>Magnoliopsida</taxon>
        <taxon>eudicotyledons</taxon>
        <taxon>Gunneridae</taxon>
        <taxon>Pentapetalae</taxon>
        <taxon>asterids</taxon>
        <taxon>campanulids</taxon>
        <taxon>Asterales</taxon>
        <taxon>Asteraceae</taxon>
        <taxon>Asteroideae</taxon>
        <taxon>Anthemideae</taxon>
        <taxon>Anthemidinae</taxon>
        <taxon>Tanacetum</taxon>
    </lineage>
</organism>
<feature type="non-terminal residue" evidence="2">
    <location>
        <position position="1"/>
    </location>
</feature>
<reference evidence="2" key="1">
    <citation type="journal article" date="2019" name="Sci. Rep.">
        <title>Draft genome of Tanacetum cinerariifolium, the natural source of mosquito coil.</title>
        <authorList>
            <person name="Yamashiro T."/>
            <person name="Shiraishi A."/>
            <person name="Satake H."/>
            <person name="Nakayama K."/>
        </authorList>
    </citation>
    <scope>NUCLEOTIDE SEQUENCE</scope>
</reference>
<feature type="region of interest" description="Disordered" evidence="1">
    <location>
        <begin position="140"/>
        <end position="165"/>
    </location>
</feature>
<evidence type="ECO:0000256" key="1">
    <source>
        <dbReference type="SAM" id="MobiDB-lite"/>
    </source>
</evidence>
<dbReference type="EMBL" id="BKCJ010213586">
    <property type="protein sequence ID" value="GEY82845.1"/>
    <property type="molecule type" value="Genomic_DNA"/>
</dbReference>
<feature type="compositionally biased region" description="Polar residues" evidence="1">
    <location>
        <begin position="143"/>
        <end position="165"/>
    </location>
</feature>
<evidence type="ECO:0000313" key="2">
    <source>
        <dbReference type="EMBL" id="GEY82845.1"/>
    </source>
</evidence>
<accession>A0A699HW80</accession>
<gene>
    <name evidence="2" type="ORF">Tci_454819</name>
</gene>
<protein>
    <submittedName>
        <fullName evidence="2">Uncharacterized protein</fullName>
    </submittedName>
</protein>
<name>A0A699HW80_TANCI</name>
<dbReference type="AlphaFoldDB" id="A0A699HW80"/>
<proteinExistence type="predicted"/>
<comment type="caution">
    <text evidence="2">The sequence shown here is derived from an EMBL/GenBank/DDBJ whole genome shotgun (WGS) entry which is preliminary data.</text>
</comment>
<sequence>ESLTYARNPVKEILRKVKSICHSSILTGLQGTLKGKWRYLILAKSPIHNHVLIPNYQYFKIQDFCYSDGYECFQAINIGRYEHQLSASILPLLLLCDYDITLPSHTVKTDMVIHTAKTEMMKLVVEIECVSMNADEFDKETGSSDGLQPTSGSELRSCIKQTSFA</sequence>